<dbReference type="PRINTS" id="PR00086">
    <property type="entry name" value="LLDHDRGNASE"/>
</dbReference>
<dbReference type="InterPro" id="IPR001557">
    <property type="entry name" value="L-lactate/malate_DH"/>
</dbReference>
<comment type="similarity">
    <text evidence="2">Belongs to the LDH/MDH superfamily. LDH family.</text>
</comment>
<dbReference type="GO" id="GO:0004459">
    <property type="term" value="F:L-lactate dehydrogenase (NAD+) activity"/>
    <property type="evidence" value="ECO:0007669"/>
    <property type="project" value="UniProtKB-EC"/>
</dbReference>
<evidence type="ECO:0000256" key="3">
    <source>
        <dbReference type="ARBA" id="ARBA00012967"/>
    </source>
</evidence>
<accession>A0A0K8T0I8</accession>
<sequence>MIILVCLNIERRVKLGVFRFVSILNNIRRYSTLEDLPVLRNNNIYISKLLKSRPNSIAKFGVSCGLVIRSQSTLVRIKYSMAPGKPVWNLKMEEEPMMFVRQAHSGKPLSKVTVVGSGQVGMACAFSLVSQGITNEIALVDVFKDKLTGEVMDLQQGAAFTPSVKVYGSTDYAVTKDSKICIITAGARQKEGETRLQLIEKNVQILKHVVPELLKYSPNAILMLVTNPVDVLTYCAWRISGRPVGTVIGTGTSLDTGRLKFLIAEKIDISPKNIHIWIIGEHGDNSVPVWSRLQVGGVNIQELNHPSGIKDPKSLDELHTAVVNSAYDIIRLKGYTSWAIGLNVADICRSILHNSRRIHAVSTLVKGFHGVEDEVFASLPCVLDTNGISRVIPLKINNDEEEKFTQATKTLYKIQLSTGL</sequence>
<name>A0A0K8T0I8_LYGHE</name>
<reference evidence="9" key="1">
    <citation type="submission" date="2014-09" db="EMBL/GenBank/DDBJ databases">
        <authorList>
            <person name="Magalhaes I.L.F."/>
            <person name="Oliveira U."/>
            <person name="Santos F.R."/>
            <person name="Vidigal T.H.D.A."/>
            <person name="Brescovit A.D."/>
            <person name="Santos A.J."/>
        </authorList>
    </citation>
    <scope>NUCLEOTIDE SEQUENCE</scope>
</reference>
<keyword evidence="5" id="KW-0520">NAD</keyword>
<dbReference type="Gene3D" id="3.90.110.10">
    <property type="entry name" value="Lactate dehydrogenase/glycoside hydrolase, family 4, C-terminal"/>
    <property type="match status" value="1"/>
</dbReference>
<dbReference type="HAMAP" id="MF_00488">
    <property type="entry name" value="Lactate_dehydrog"/>
    <property type="match status" value="1"/>
</dbReference>
<dbReference type="EC" id="1.1.1.27" evidence="3"/>
<evidence type="ECO:0000313" key="9">
    <source>
        <dbReference type="EMBL" id="JAG59038.1"/>
    </source>
</evidence>
<dbReference type="CDD" id="cd05293">
    <property type="entry name" value="LDH_1"/>
    <property type="match status" value="1"/>
</dbReference>
<evidence type="ECO:0000256" key="2">
    <source>
        <dbReference type="ARBA" id="ARBA00006054"/>
    </source>
</evidence>
<dbReference type="EMBL" id="GBRD01006783">
    <property type="protein sequence ID" value="JAG59038.1"/>
    <property type="molecule type" value="Transcribed_RNA"/>
</dbReference>
<evidence type="ECO:0000259" key="8">
    <source>
        <dbReference type="Pfam" id="PF02866"/>
    </source>
</evidence>
<evidence type="ECO:0000256" key="1">
    <source>
        <dbReference type="ARBA" id="ARBA00004843"/>
    </source>
</evidence>
<dbReference type="SUPFAM" id="SSF56327">
    <property type="entry name" value="LDH C-terminal domain-like"/>
    <property type="match status" value="1"/>
</dbReference>
<dbReference type="InterPro" id="IPR036291">
    <property type="entry name" value="NAD(P)-bd_dom_sf"/>
</dbReference>
<dbReference type="Gene3D" id="3.40.50.720">
    <property type="entry name" value="NAD(P)-binding Rossmann-like Domain"/>
    <property type="match status" value="1"/>
</dbReference>
<keyword evidence="4" id="KW-0560">Oxidoreductase</keyword>
<dbReference type="PANTHER" id="PTHR43128">
    <property type="entry name" value="L-2-HYDROXYCARBOXYLATE DEHYDROGENASE (NAD(P)(+))"/>
    <property type="match status" value="1"/>
</dbReference>
<dbReference type="GO" id="GO:0006089">
    <property type="term" value="P:lactate metabolic process"/>
    <property type="evidence" value="ECO:0007669"/>
    <property type="project" value="TreeGrafter"/>
</dbReference>
<dbReference type="InterPro" id="IPR011304">
    <property type="entry name" value="L-lactate_DH"/>
</dbReference>
<dbReference type="GO" id="GO:0005737">
    <property type="term" value="C:cytoplasm"/>
    <property type="evidence" value="ECO:0007669"/>
    <property type="project" value="InterPro"/>
</dbReference>
<proteinExistence type="inferred from homology"/>
<feature type="domain" description="Lactate/malate dehydrogenase C-terminal" evidence="8">
    <location>
        <begin position="252"/>
        <end position="413"/>
    </location>
</feature>
<protein>
    <recommendedName>
        <fullName evidence="3">L-lactate dehydrogenase</fullName>
        <ecNumber evidence="3">1.1.1.27</ecNumber>
    </recommendedName>
</protein>
<dbReference type="Pfam" id="PF02866">
    <property type="entry name" value="Ldh_1_C"/>
    <property type="match status" value="1"/>
</dbReference>
<comment type="catalytic activity">
    <reaction evidence="6">
        <text>(S)-lactate + NAD(+) = pyruvate + NADH + H(+)</text>
        <dbReference type="Rhea" id="RHEA:23444"/>
        <dbReference type="ChEBI" id="CHEBI:15361"/>
        <dbReference type="ChEBI" id="CHEBI:15378"/>
        <dbReference type="ChEBI" id="CHEBI:16651"/>
        <dbReference type="ChEBI" id="CHEBI:57540"/>
        <dbReference type="ChEBI" id="CHEBI:57945"/>
        <dbReference type="EC" id="1.1.1.27"/>
    </reaction>
</comment>
<dbReference type="InterPro" id="IPR015955">
    <property type="entry name" value="Lactate_DH/Glyco_Ohase_4_C"/>
</dbReference>
<organism evidence="9">
    <name type="scientific">Lygus hesperus</name>
    <name type="common">Western plant bug</name>
    <dbReference type="NCBI Taxonomy" id="30085"/>
    <lineage>
        <taxon>Eukaryota</taxon>
        <taxon>Metazoa</taxon>
        <taxon>Ecdysozoa</taxon>
        <taxon>Arthropoda</taxon>
        <taxon>Hexapoda</taxon>
        <taxon>Insecta</taxon>
        <taxon>Pterygota</taxon>
        <taxon>Neoptera</taxon>
        <taxon>Paraneoptera</taxon>
        <taxon>Hemiptera</taxon>
        <taxon>Heteroptera</taxon>
        <taxon>Panheteroptera</taxon>
        <taxon>Cimicomorpha</taxon>
        <taxon>Miridae</taxon>
        <taxon>Mirini</taxon>
        <taxon>Lygus</taxon>
    </lineage>
</organism>
<dbReference type="NCBIfam" id="TIGR01771">
    <property type="entry name" value="L-LDH-NAD"/>
    <property type="match status" value="1"/>
</dbReference>
<dbReference type="FunFam" id="3.40.50.720:FF:000018">
    <property type="entry name" value="Malate dehydrogenase"/>
    <property type="match status" value="1"/>
</dbReference>
<evidence type="ECO:0000256" key="6">
    <source>
        <dbReference type="ARBA" id="ARBA00049258"/>
    </source>
</evidence>
<dbReference type="InterPro" id="IPR001236">
    <property type="entry name" value="Lactate/malate_DH_N"/>
</dbReference>
<evidence type="ECO:0000256" key="5">
    <source>
        <dbReference type="ARBA" id="ARBA00023027"/>
    </source>
</evidence>
<evidence type="ECO:0000259" key="7">
    <source>
        <dbReference type="Pfam" id="PF00056"/>
    </source>
</evidence>
<feature type="domain" description="Lactate/malate dehydrogenase N-terminal" evidence="7">
    <location>
        <begin position="111"/>
        <end position="249"/>
    </location>
</feature>
<comment type="pathway">
    <text evidence="1">Fermentation; pyruvate fermentation to lactate; (S)-lactate from pyruvate: step 1/1.</text>
</comment>
<dbReference type="SUPFAM" id="SSF51735">
    <property type="entry name" value="NAD(P)-binding Rossmann-fold domains"/>
    <property type="match status" value="1"/>
</dbReference>
<dbReference type="UniPathway" id="UPA00554">
    <property type="reaction ID" value="UER00611"/>
</dbReference>
<dbReference type="PANTHER" id="PTHR43128:SF16">
    <property type="entry name" value="L-LACTATE DEHYDROGENASE"/>
    <property type="match status" value="1"/>
</dbReference>
<dbReference type="InterPro" id="IPR022383">
    <property type="entry name" value="Lactate/malate_DH_C"/>
</dbReference>
<dbReference type="Pfam" id="PF00056">
    <property type="entry name" value="Ldh_1_N"/>
    <property type="match status" value="1"/>
</dbReference>
<dbReference type="AlphaFoldDB" id="A0A0K8T0I8"/>
<evidence type="ECO:0000256" key="4">
    <source>
        <dbReference type="ARBA" id="ARBA00023002"/>
    </source>
</evidence>